<dbReference type="InterPro" id="IPR019587">
    <property type="entry name" value="Polyketide_cyclase/dehydratase"/>
</dbReference>
<dbReference type="Gene3D" id="3.30.530.20">
    <property type="match status" value="1"/>
</dbReference>
<dbReference type="RefSeq" id="WP_345407677.1">
    <property type="nucleotide sequence ID" value="NZ_BAABHG010000023.1"/>
</dbReference>
<evidence type="ECO:0000313" key="2">
    <source>
        <dbReference type="Proteomes" id="UP001597419"/>
    </source>
</evidence>
<dbReference type="CDD" id="cd07812">
    <property type="entry name" value="SRPBCC"/>
    <property type="match status" value="1"/>
</dbReference>
<reference evidence="2" key="1">
    <citation type="journal article" date="2019" name="Int. J. Syst. Evol. Microbiol.">
        <title>The Global Catalogue of Microorganisms (GCM) 10K type strain sequencing project: providing services to taxonomists for standard genome sequencing and annotation.</title>
        <authorList>
            <consortium name="The Broad Institute Genomics Platform"/>
            <consortium name="The Broad Institute Genome Sequencing Center for Infectious Disease"/>
            <person name="Wu L."/>
            <person name="Ma J."/>
        </authorList>
    </citation>
    <scope>NUCLEOTIDE SEQUENCE [LARGE SCALE GENOMIC DNA]</scope>
    <source>
        <strain evidence="2">CGMCC 4.7643</strain>
    </source>
</reference>
<gene>
    <name evidence="1" type="ORF">ACFSYJ_36335</name>
</gene>
<protein>
    <submittedName>
        <fullName evidence="1">SRPBCC family protein</fullName>
    </submittedName>
</protein>
<accession>A0ABW5GTG2</accession>
<dbReference type="EMBL" id="JBHUKU010000024">
    <property type="protein sequence ID" value="MFD2464134.1"/>
    <property type="molecule type" value="Genomic_DNA"/>
</dbReference>
<evidence type="ECO:0000313" key="1">
    <source>
        <dbReference type="EMBL" id="MFD2464134.1"/>
    </source>
</evidence>
<comment type="caution">
    <text evidence="1">The sequence shown here is derived from an EMBL/GenBank/DDBJ whole genome shotgun (WGS) entry which is preliminary data.</text>
</comment>
<keyword evidence="2" id="KW-1185">Reference proteome</keyword>
<proteinExistence type="predicted"/>
<dbReference type="InterPro" id="IPR023393">
    <property type="entry name" value="START-like_dom_sf"/>
</dbReference>
<name>A0ABW5GTG2_9PSEU</name>
<dbReference type="Pfam" id="PF10604">
    <property type="entry name" value="Polyketide_cyc2"/>
    <property type="match status" value="1"/>
</dbReference>
<dbReference type="Proteomes" id="UP001597419">
    <property type="component" value="Unassembled WGS sequence"/>
</dbReference>
<organism evidence="1 2">
    <name type="scientific">Amycolatopsis samaneae</name>
    <dbReference type="NCBI Taxonomy" id="664691"/>
    <lineage>
        <taxon>Bacteria</taxon>
        <taxon>Bacillati</taxon>
        <taxon>Actinomycetota</taxon>
        <taxon>Actinomycetes</taxon>
        <taxon>Pseudonocardiales</taxon>
        <taxon>Pseudonocardiaceae</taxon>
        <taxon>Amycolatopsis</taxon>
    </lineage>
</organism>
<dbReference type="SUPFAM" id="SSF55961">
    <property type="entry name" value="Bet v1-like"/>
    <property type="match status" value="1"/>
</dbReference>
<sequence>MKYSESPSIEVEIRIAASPEQVWSWLIDVDLPSRFSTEFQGGYWLDDAEPGLGARFRGRNLHPYAGEWETTSTVVGFEPARLFAWAVEDVRNPAGAWRFELIPDGDGTVLRQRGQMGPGPSNLTDIIAKMPDQEEQLVEMRLGEFRTNMLATVEGIKALAEAGPRPEAAGAA</sequence>